<feature type="domain" description="HTH cro/C1-type" evidence="1">
    <location>
        <begin position="1"/>
        <end position="46"/>
    </location>
</feature>
<evidence type="ECO:0000259" key="1">
    <source>
        <dbReference type="PROSITE" id="PS50943"/>
    </source>
</evidence>
<dbReference type="Proteomes" id="UP000005396">
    <property type="component" value="Unassembled WGS sequence"/>
</dbReference>
<dbReference type="PROSITE" id="PS50943">
    <property type="entry name" value="HTH_CROC1"/>
    <property type="match status" value="1"/>
</dbReference>
<dbReference type="eggNOG" id="COG1476">
    <property type="taxonomic scope" value="Bacteria"/>
</dbReference>
<dbReference type="InterPro" id="IPR010982">
    <property type="entry name" value="Lambda_DNA-bd_dom_sf"/>
</dbReference>
<dbReference type="HOGENOM" id="CLU_066192_17_4_9"/>
<dbReference type="InterPro" id="IPR001387">
    <property type="entry name" value="Cro/C1-type_HTH"/>
</dbReference>
<reference evidence="2 3" key="2">
    <citation type="submission" date="2007-09" db="EMBL/GenBank/DDBJ databases">
        <title>Draft genome sequence of Clostridium bolteae (ATCC BAA-613).</title>
        <authorList>
            <person name="Sudarsanam P."/>
            <person name="Ley R."/>
            <person name="Guruge J."/>
            <person name="Turnbaugh P.J."/>
            <person name="Mahowald M."/>
            <person name="Liep D."/>
            <person name="Gordon J."/>
        </authorList>
    </citation>
    <scope>NUCLEOTIDE SEQUENCE [LARGE SCALE GENOMIC DNA]</scope>
    <source>
        <strain evidence="3">ATCC BAA-613 / DSM 15670 / CCUG 46953 / JCM 12243 / WAL 16351</strain>
    </source>
</reference>
<sequence>MTQEQLSAKAHVTSRHISDIERGLISPSYDVLRSLIIALNISADTLFFPDYEETDPIFRELTACYRKCPESKRTALVQTVDFLIETILIDEK</sequence>
<dbReference type="CDD" id="cd00093">
    <property type="entry name" value="HTH_XRE"/>
    <property type="match status" value="1"/>
</dbReference>
<dbReference type="Pfam" id="PF01381">
    <property type="entry name" value="HTH_3"/>
    <property type="match status" value="1"/>
</dbReference>
<dbReference type="Gene3D" id="1.10.260.40">
    <property type="entry name" value="lambda repressor-like DNA-binding domains"/>
    <property type="match status" value="1"/>
</dbReference>
<accession>A8S021</accession>
<evidence type="ECO:0000313" key="2">
    <source>
        <dbReference type="EMBL" id="EDP14167.1"/>
    </source>
</evidence>
<dbReference type="GO" id="GO:0003677">
    <property type="term" value="F:DNA binding"/>
    <property type="evidence" value="ECO:0007669"/>
    <property type="project" value="InterPro"/>
</dbReference>
<evidence type="ECO:0000313" key="3">
    <source>
        <dbReference type="Proteomes" id="UP000005396"/>
    </source>
</evidence>
<comment type="caution">
    <text evidence="2">The sequence shown here is derived from an EMBL/GenBank/DDBJ whole genome shotgun (WGS) entry which is preliminary data.</text>
</comment>
<gene>
    <name evidence="2" type="ORF">CLOBOL_05559</name>
</gene>
<dbReference type="PaxDb" id="411902-CLOBOL_05559"/>
<dbReference type="SUPFAM" id="SSF47413">
    <property type="entry name" value="lambda repressor-like DNA-binding domains"/>
    <property type="match status" value="1"/>
</dbReference>
<proteinExistence type="predicted"/>
<name>A8S021_ENTBW</name>
<dbReference type="AlphaFoldDB" id="A8S021"/>
<protein>
    <recommendedName>
        <fullName evidence="1">HTH cro/C1-type domain-containing protein</fullName>
    </recommendedName>
</protein>
<dbReference type="EMBL" id="ABCC02000041">
    <property type="protein sequence ID" value="EDP14167.1"/>
    <property type="molecule type" value="Genomic_DNA"/>
</dbReference>
<reference evidence="2 3" key="1">
    <citation type="submission" date="2007-08" db="EMBL/GenBank/DDBJ databases">
        <authorList>
            <person name="Fulton L."/>
            <person name="Clifton S."/>
            <person name="Fulton B."/>
            <person name="Xu J."/>
            <person name="Minx P."/>
            <person name="Pepin K.H."/>
            <person name="Johnson M."/>
            <person name="Thiruvilangam P."/>
            <person name="Bhonagiri V."/>
            <person name="Nash W.E."/>
            <person name="Mardis E.R."/>
            <person name="Wilson R.K."/>
        </authorList>
    </citation>
    <scope>NUCLEOTIDE SEQUENCE [LARGE SCALE GENOMIC DNA]</scope>
    <source>
        <strain evidence="3">ATCC BAA-613 / DSM 15670 / CCUG 46953 / JCM 12243 / WAL 16351</strain>
    </source>
</reference>
<organism evidence="2 3">
    <name type="scientific">Enterocloster bolteae (strain ATCC BAA-613 / DSM 15670 / CCUG 46953 / JCM 12243 / WAL 16351)</name>
    <name type="common">Clostridium bolteae</name>
    <dbReference type="NCBI Taxonomy" id="411902"/>
    <lineage>
        <taxon>Bacteria</taxon>
        <taxon>Bacillati</taxon>
        <taxon>Bacillota</taxon>
        <taxon>Clostridia</taxon>
        <taxon>Lachnospirales</taxon>
        <taxon>Lachnospiraceae</taxon>
        <taxon>Enterocloster</taxon>
    </lineage>
</organism>